<protein>
    <submittedName>
        <fullName evidence="1">Uncharacterized protein</fullName>
    </submittedName>
</protein>
<evidence type="ECO:0000313" key="1">
    <source>
        <dbReference type="EMBL" id="KAG8634215.1"/>
    </source>
</evidence>
<name>A0ACB7G2B7_MANES</name>
<accession>A0ACB7G2B7</accession>
<keyword evidence="2" id="KW-1185">Reference proteome</keyword>
<comment type="caution">
    <text evidence="1">The sequence shown here is derived from an EMBL/GenBank/DDBJ whole genome shotgun (WGS) entry which is preliminary data.</text>
</comment>
<sequence length="146" mass="16724">MKQQADKKLSKRVFTMGDCVFLKLQPYSQTSLALRRSLKLSAKYYGSFQIIAKVGSVAYKLQLPPTSTIHLIFHVFLLKKQPETSVIPLQELPVTSHDQFLVTPEQLLKQRTILRNGQRVLQGLIKWINLPIEDATWEDKAFISAQ</sequence>
<reference evidence="2" key="1">
    <citation type="journal article" date="2016" name="Nat. Biotechnol.">
        <title>Sequencing wild and cultivated cassava and related species reveals extensive interspecific hybridization and genetic diversity.</title>
        <authorList>
            <person name="Bredeson J.V."/>
            <person name="Lyons J.B."/>
            <person name="Prochnik S.E."/>
            <person name="Wu G.A."/>
            <person name="Ha C.M."/>
            <person name="Edsinger-Gonzales E."/>
            <person name="Grimwood J."/>
            <person name="Schmutz J."/>
            <person name="Rabbi I.Y."/>
            <person name="Egesi C."/>
            <person name="Nauluvula P."/>
            <person name="Lebot V."/>
            <person name="Ndunguru J."/>
            <person name="Mkamilo G."/>
            <person name="Bart R.S."/>
            <person name="Setter T.L."/>
            <person name="Gleadow R.M."/>
            <person name="Kulakow P."/>
            <person name="Ferguson M.E."/>
            <person name="Rounsley S."/>
            <person name="Rokhsar D.S."/>
        </authorList>
    </citation>
    <scope>NUCLEOTIDE SEQUENCE [LARGE SCALE GENOMIC DNA]</scope>
    <source>
        <strain evidence="2">cv. AM560-2</strain>
    </source>
</reference>
<dbReference type="EMBL" id="CM004403">
    <property type="protein sequence ID" value="KAG8634215.1"/>
    <property type="molecule type" value="Genomic_DNA"/>
</dbReference>
<dbReference type="Proteomes" id="UP000091857">
    <property type="component" value="Chromosome 17"/>
</dbReference>
<organism evidence="1 2">
    <name type="scientific">Manihot esculenta</name>
    <name type="common">Cassava</name>
    <name type="synonym">Jatropha manihot</name>
    <dbReference type="NCBI Taxonomy" id="3983"/>
    <lineage>
        <taxon>Eukaryota</taxon>
        <taxon>Viridiplantae</taxon>
        <taxon>Streptophyta</taxon>
        <taxon>Embryophyta</taxon>
        <taxon>Tracheophyta</taxon>
        <taxon>Spermatophyta</taxon>
        <taxon>Magnoliopsida</taxon>
        <taxon>eudicotyledons</taxon>
        <taxon>Gunneridae</taxon>
        <taxon>Pentapetalae</taxon>
        <taxon>rosids</taxon>
        <taxon>fabids</taxon>
        <taxon>Malpighiales</taxon>
        <taxon>Euphorbiaceae</taxon>
        <taxon>Crotonoideae</taxon>
        <taxon>Manihoteae</taxon>
        <taxon>Manihot</taxon>
    </lineage>
</organism>
<proteinExistence type="predicted"/>
<gene>
    <name evidence="1" type="ORF">MANES_17G019650v8</name>
</gene>
<evidence type="ECO:0000313" key="2">
    <source>
        <dbReference type="Proteomes" id="UP000091857"/>
    </source>
</evidence>